<protein>
    <submittedName>
        <fullName evidence="1">Uncharacterized protein</fullName>
    </submittedName>
</protein>
<organism evidence="1">
    <name type="scientific">Anguilla anguilla</name>
    <name type="common">European freshwater eel</name>
    <name type="synonym">Muraena anguilla</name>
    <dbReference type="NCBI Taxonomy" id="7936"/>
    <lineage>
        <taxon>Eukaryota</taxon>
        <taxon>Metazoa</taxon>
        <taxon>Chordata</taxon>
        <taxon>Craniata</taxon>
        <taxon>Vertebrata</taxon>
        <taxon>Euteleostomi</taxon>
        <taxon>Actinopterygii</taxon>
        <taxon>Neopterygii</taxon>
        <taxon>Teleostei</taxon>
        <taxon>Anguilliformes</taxon>
        <taxon>Anguillidae</taxon>
        <taxon>Anguilla</taxon>
    </lineage>
</organism>
<name>A0A0E9S2U9_ANGAN</name>
<proteinExistence type="predicted"/>
<evidence type="ECO:0000313" key="1">
    <source>
        <dbReference type="EMBL" id="JAH34838.1"/>
    </source>
</evidence>
<dbReference type="EMBL" id="GBXM01073739">
    <property type="protein sequence ID" value="JAH34838.1"/>
    <property type="molecule type" value="Transcribed_RNA"/>
</dbReference>
<accession>A0A0E9S2U9</accession>
<reference evidence="1" key="2">
    <citation type="journal article" date="2015" name="Fish Shellfish Immunol.">
        <title>Early steps in the European eel (Anguilla anguilla)-Vibrio vulnificus interaction in the gills: Role of the RtxA13 toxin.</title>
        <authorList>
            <person name="Callol A."/>
            <person name="Pajuelo D."/>
            <person name="Ebbesson L."/>
            <person name="Teles M."/>
            <person name="MacKenzie S."/>
            <person name="Amaro C."/>
        </authorList>
    </citation>
    <scope>NUCLEOTIDE SEQUENCE</scope>
</reference>
<sequence length="8" mass="900">MSMASYPN</sequence>
<reference evidence="1" key="1">
    <citation type="submission" date="2014-11" db="EMBL/GenBank/DDBJ databases">
        <authorList>
            <person name="Amaro Gonzalez C."/>
        </authorList>
    </citation>
    <scope>NUCLEOTIDE SEQUENCE</scope>
</reference>